<dbReference type="FunFam" id="3.30.70.270:FF:000020">
    <property type="entry name" value="Transposon Tf2-6 polyprotein-like Protein"/>
    <property type="match status" value="1"/>
</dbReference>
<keyword evidence="6" id="KW-0378">Hydrolase</keyword>
<dbReference type="CDD" id="cd01647">
    <property type="entry name" value="RT_LTR"/>
    <property type="match status" value="1"/>
</dbReference>
<dbReference type="PROSITE" id="PS50878">
    <property type="entry name" value="RT_POL"/>
    <property type="match status" value="1"/>
</dbReference>
<evidence type="ECO:0000256" key="6">
    <source>
        <dbReference type="ARBA" id="ARBA00022801"/>
    </source>
</evidence>
<organism evidence="9 10">
    <name type="scientific">Parnassius mnemosyne</name>
    <name type="common">clouded apollo</name>
    <dbReference type="NCBI Taxonomy" id="213953"/>
    <lineage>
        <taxon>Eukaryota</taxon>
        <taxon>Metazoa</taxon>
        <taxon>Ecdysozoa</taxon>
        <taxon>Arthropoda</taxon>
        <taxon>Hexapoda</taxon>
        <taxon>Insecta</taxon>
        <taxon>Pterygota</taxon>
        <taxon>Neoptera</taxon>
        <taxon>Endopterygota</taxon>
        <taxon>Lepidoptera</taxon>
        <taxon>Glossata</taxon>
        <taxon>Ditrysia</taxon>
        <taxon>Papilionoidea</taxon>
        <taxon>Papilionidae</taxon>
        <taxon>Parnassiinae</taxon>
        <taxon>Parnassini</taxon>
        <taxon>Parnassius</taxon>
        <taxon>Driopa</taxon>
    </lineage>
</organism>
<dbReference type="PANTHER" id="PTHR37984:SF11">
    <property type="entry name" value="INTEGRASE CATALYTIC DOMAIN-CONTAINING PROTEIN"/>
    <property type="match status" value="1"/>
</dbReference>
<dbReference type="EC" id="2.7.7.49" evidence="1"/>
<proteinExistence type="predicted"/>
<dbReference type="Gene3D" id="3.30.70.270">
    <property type="match status" value="2"/>
</dbReference>
<dbReference type="InterPro" id="IPR000477">
    <property type="entry name" value="RT_dom"/>
</dbReference>
<feature type="domain" description="Reverse transcriptase" evidence="8">
    <location>
        <begin position="1"/>
        <end position="178"/>
    </location>
</feature>
<dbReference type="Proteomes" id="UP001314205">
    <property type="component" value="Unassembled WGS sequence"/>
</dbReference>
<dbReference type="GO" id="GO:0016787">
    <property type="term" value="F:hydrolase activity"/>
    <property type="evidence" value="ECO:0007669"/>
    <property type="project" value="UniProtKB-KW"/>
</dbReference>
<keyword evidence="10" id="KW-1185">Reference proteome</keyword>
<comment type="caution">
    <text evidence="9">The sequence shown here is derived from an EMBL/GenBank/DDBJ whole genome shotgun (WGS) entry which is preliminary data.</text>
</comment>
<dbReference type="EMBL" id="CAVLGL010000115">
    <property type="protein sequence ID" value="CAK1599301.1"/>
    <property type="molecule type" value="Genomic_DNA"/>
</dbReference>
<accession>A0AAV1LVJ9</accession>
<dbReference type="FunFam" id="1.10.340.70:FF:000003">
    <property type="entry name" value="Protein CBG25708"/>
    <property type="match status" value="1"/>
</dbReference>
<sequence>MAIIEPVNNPSSWVSPMVPILKSDDDIRIYLDMRAANKAIIRENHPLPTMGQLIPKFCKATYFSKLDIKNAFHQVELDKNSRNITTFITSKGLHQYKRLMFGISCAPEHFQKIMEKMLLPCEGVVNFIDDIVVFGRDKKEHDTRLQHVLTVLKDNNVLLNKNKCIFNAKSIQFMGHELSQSGIKPLDKYIKAIETFRPPETIEEIQSFLGLINYVGKWIPNLSTLTEPIRQLLRKKMHKNANIITFWKKEHSTAFDELKNCLSKIPTLGYYDPNDRTQVIADASPVGLGAVLIQYDDNGPRIIAFGNKSLTDIEKRYCQIEKEALALVWAIEHFHMYLYGKKFELITDHKPLEVIFGTRSKPCARIERWVLRLQAYDYKVIYKPGKSNIADPLSRLCTTSIQNSSFEDEHHVNQIVQHARPIALSLKSIIEASNDDDEFKLVKDALMNNAWDASINNYKLFQHELWLHDGVLLRGNKMVIPTKLRKQVLAAAHEGHPGIVNMKARLRTKVWWPKIDKDAENTVKSCRGCTLVSAPNPPVPMKRRELQKPGWIQPLIFWVHSQAEIIF</sequence>
<dbReference type="Gene3D" id="3.10.10.10">
    <property type="entry name" value="HIV Type 1 Reverse Transcriptase, subunit A, domain 1"/>
    <property type="match status" value="1"/>
</dbReference>
<dbReference type="InterPro" id="IPR043502">
    <property type="entry name" value="DNA/RNA_pol_sf"/>
</dbReference>
<dbReference type="Pfam" id="PF17921">
    <property type="entry name" value="Integrase_H2C2"/>
    <property type="match status" value="1"/>
</dbReference>
<dbReference type="PANTHER" id="PTHR37984">
    <property type="entry name" value="PROTEIN CBG26694"/>
    <property type="match status" value="1"/>
</dbReference>
<dbReference type="SUPFAM" id="SSF56672">
    <property type="entry name" value="DNA/RNA polymerases"/>
    <property type="match status" value="1"/>
</dbReference>
<evidence type="ECO:0000256" key="2">
    <source>
        <dbReference type="ARBA" id="ARBA00022679"/>
    </source>
</evidence>
<evidence type="ECO:0000259" key="8">
    <source>
        <dbReference type="PROSITE" id="PS50878"/>
    </source>
</evidence>
<keyword evidence="4" id="KW-0540">Nuclease</keyword>
<evidence type="ECO:0000256" key="7">
    <source>
        <dbReference type="ARBA" id="ARBA00022918"/>
    </source>
</evidence>
<dbReference type="CDD" id="cd09274">
    <property type="entry name" value="RNase_HI_RT_Ty3"/>
    <property type="match status" value="1"/>
</dbReference>
<dbReference type="InterPro" id="IPR050951">
    <property type="entry name" value="Retrovirus_Pol_polyprotein"/>
</dbReference>
<dbReference type="InterPro" id="IPR041588">
    <property type="entry name" value="Integrase_H2C2"/>
</dbReference>
<keyword evidence="5" id="KW-0255">Endonuclease</keyword>
<dbReference type="GO" id="GO:0004519">
    <property type="term" value="F:endonuclease activity"/>
    <property type="evidence" value="ECO:0007669"/>
    <property type="project" value="UniProtKB-KW"/>
</dbReference>
<dbReference type="Gene3D" id="1.10.340.70">
    <property type="match status" value="1"/>
</dbReference>
<dbReference type="Pfam" id="PF00078">
    <property type="entry name" value="RVT_1"/>
    <property type="match status" value="1"/>
</dbReference>
<reference evidence="9 10" key="1">
    <citation type="submission" date="2023-11" db="EMBL/GenBank/DDBJ databases">
        <authorList>
            <person name="Hedman E."/>
            <person name="Englund M."/>
            <person name="Stromberg M."/>
            <person name="Nyberg Akerstrom W."/>
            <person name="Nylinder S."/>
            <person name="Jareborg N."/>
            <person name="Kallberg Y."/>
            <person name="Kronander E."/>
        </authorList>
    </citation>
    <scope>NUCLEOTIDE SEQUENCE [LARGE SCALE GENOMIC DNA]</scope>
</reference>
<name>A0AAV1LVJ9_9NEOP</name>
<keyword evidence="7" id="KW-0695">RNA-directed DNA polymerase</keyword>
<keyword evidence="2" id="KW-0808">Transferase</keyword>
<dbReference type="AlphaFoldDB" id="A0AAV1LVJ9"/>
<evidence type="ECO:0000256" key="5">
    <source>
        <dbReference type="ARBA" id="ARBA00022759"/>
    </source>
</evidence>
<evidence type="ECO:0000256" key="1">
    <source>
        <dbReference type="ARBA" id="ARBA00012493"/>
    </source>
</evidence>
<dbReference type="GO" id="GO:0003964">
    <property type="term" value="F:RNA-directed DNA polymerase activity"/>
    <property type="evidence" value="ECO:0007669"/>
    <property type="project" value="UniProtKB-KW"/>
</dbReference>
<dbReference type="Pfam" id="PF17917">
    <property type="entry name" value="RT_RNaseH"/>
    <property type="match status" value="1"/>
</dbReference>
<evidence type="ECO:0000313" key="10">
    <source>
        <dbReference type="Proteomes" id="UP001314205"/>
    </source>
</evidence>
<protein>
    <recommendedName>
        <fullName evidence="1">RNA-directed DNA polymerase</fullName>
        <ecNumber evidence="1">2.7.7.49</ecNumber>
    </recommendedName>
</protein>
<evidence type="ECO:0000313" key="9">
    <source>
        <dbReference type="EMBL" id="CAK1599301.1"/>
    </source>
</evidence>
<dbReference type="InterPro" id="IPR043128">
    <property type="entry name" value="Rev_trsase/Diguanyl_cyclase"/>
</dbReference>
<evidence type="ECO:0000256" key="4">
    <source>
        <dbReference type="ARBA" id="ARBA00022722"/>
    </source>
</evidence>
<keyword evidence="3" id="KW-0548">Nucleotidyltransferase</keyword>
<dbReference type="FunFam" id="3.10.20.370:FF:000001">
    <property type="entry name" value="Retrovirus-related Pol polyprotein from transposon 17.6-like protein"/>
    <property type="match status" value="1"/>
</dbReference>
<dbReference type="InterPro" id="IPR041373">
    <property type="entry name" value="RT_RNaseH"/>
</dbReference>
<evidence type="ECO:0000256" key="3">
    <source>
        <dbReference type="ARBA" id="ARBA00022695"/>
    </source>
</evidence>
<gene>
    <name evidence="9" type="ORF">PARMNEM_LOCUS18194</name>
</gene>